<dbReference type="Proteomes" id="UP000267521">
    <property type="component" value="Unassembled WGS sequence"/>
</dbReference>
<reference evidence="3 4" key="1">
    <citation type="submission" date="2018-10" db="EMBL/GenBank/DDBJ databases">
        <title>Comamonadaceae CDC group NO-1 genome sequencing and assembly.</title>
        <authorList>
            <person name="Bernier A.-M."/>
            <person name="Bernard K."/>
        </authorList>
    </citation>
    <scope>NUCLEOTIDE SEQUENCE [LARGE SCALE GENOMIC DNA]</scope>
    <source>
        <strain evidence="3 4">NML970147</strain>
    </source>
</reference>
<dbReference type="AlphaFoldDB" id="A0A3M6Q5X2"/>
<organism evidence="3 4">
    <name type="scientific">Allofranklinella schreckenbergeri</name>
    <dbReference type="NCBI Taxonomy" id="1076744"/>
    <lineage>
        <taxon>Bacteria</taxon>
        <taxon>Pseudomonadati</taxon>
        <taxon>Pseudomonadota</taxon>
        <taxon>Betaproteobacteria</taxon>
        <taxon>Burkholderiales</taxon>
        <taxon>Comamonadaceae</taxon>
        <taxon>Allofranklinella</taxon>
    </lineage>
</organism>
<gene>
    <name evidence="3" type="ORF">EBQ26_06995</name>
</gene>
<evidence type="ECO:0000313" key="4">
    <source>
        <dbReference type="Proteomes" id="UP000267521"/>
    </source>
</evidence>
<proteinExistence type="predicted"/>
<dbReference type="RefSeq" id="WP_122238293.1">
    <property type="nucleotide sequence ID" value="NZ_RDQM01000007.1"/>
</dbReference>
<sequence length="171" mass="19621">MRSSTTRLALACGALVLAGSATAQYGDAEYRPYVRPYSSYERHTNDLHHYSYDRNSYERFEQYRRSESERERKRRRDRNAEIAAGAAVVGGILGYALSQSQTPPVAPSATPGYVAPPVQPVYVQPTYTPPPVYAPQPYYQQPQYQPQYQQPYPQGYQPYQYNGRTYYRPAQ</sequence>
<keyword evidence="2" id="KW-0732">Signal</keyword>
<name>A0A3M6Q5X2_9BURK</name>
<protein>
    <submittedName>
        <fullName evidence="3">Uncharacterized protein</fullName>
    </submittedName>
</protein>
<evidence type="ECO:0000313" key="3">
    <source>
        <dbReference type="EMBL" id="RMW98583.1"/>
    </source>
</evidence>
<feature type="chain" id="PRO_5018248766" evidence="2">
    <location>
        <begin position="24"/>
        <end position="171"/>
    </location>
</feature>
<dbReference type="EMBL" id="RDQM01000007">
    <property type="protein sequence ID" value="RMW98583.1"/>
    <property type="molecule type" value="Genomic_DNA"/>
</dbReference>
<accession>A0A3M6Q5X2</accession>
<feature type="signal peptide" evidence="2">
    <location>
        <begin position="1"/>
        <end position="23"/>
    </location>
</feature>
<evidence type="ECO:0000256" key="2">
    <source>
        <dbReference type="SAM" id="SignalP"/>
    </source>
</evidence>
<feature type="compositionally biased region" description="Low complexity" evidence="1">
    <location>
        <begin position="135"/>
        <end position="161"/>
    </location>
</feature>
<feature type="region of interest" description="Disordered" evidence="1">
    <location>
        <begin position="125"/>
        <end position="171"/>
    </location>
</feature>
<evidence type="ECO:0000256" key="1">
    <source>
        <dbReference type="SAM" id="MobiDB-lite"/>
    </source>
</evidence>
<comment type="caution">
    <text evidence="3">The sequence shown here is derived from an EMBL/GenBank/DDBJ whole genome shotgun (WGS) entry which is preliminary data.</text>
</comment>